<dbReference type="PROSITE" id="PS50110">
    <property type="entry name" value="RESPONSE_REGULATORY"/>
    <property type="match status" value="1"/>
</dbReference>
<dbReference type="InterPro" id="IPR025943">
    <property type="entry name" value="Sigma_54_int_dom_ATP-bd_2"/>
</dbReference>
<dbReference type="InterPro" id="IPR025944">
    <property type="entry name" value="Sigma_54_int_dom_CS"/>
</dbReference>
<name>A0A532V0G0_UNCL8</name>
<keyword evidence="3" id="KW-0805">Transcription regulation</keyword>
<dbReference type="FunFam" id="1.10.8.60:FF:000014">
    <property type="entry name" value="DNA-binding transcriptional regulator NtrC"/>
    <property type="match status" value="1"/>
</dbReference>
<dbReference type="InterPro" id="IPR058031">
    <property type="entry name" value="AAA_lid_NorR"/>
</dbReference>
<dbReference type="AlphaFoldDB" id="A0A532V0G0"/>
<evidence type="ECO:0000256" key="4">
    <source>
        <dbReference type="ARBA" id="ARBA00023125"/>
    </source>
</evidence>
<organism evidence="10 11">
    <name type="scientific">candidate division LCP-89 bacterium B3_LCP</name>
    <dbReference type="NCBI Taxonomy" id="2012998"/>
    <lineage>
        <taxon>Bacteria</taxon>
        <taxon>Pseudomonadati</taxon>
        <taxon>Bacteria division LCP-89</taxon>
    </lineage>
</organism>
<evidence type="ECO:0000256" key="2">
    <source>
        <dbReference type="ARBA" id="ARBA00022840"/>
    </source>
</evidence>
<dbReference type="SUPFAM" id="SSF46689">
    <property type="entry name" value="Homeodomain-like"/>
    <property type="match status" value="1"/>
</dbReference>
<dbReference type="EMBL" id="NJBN01000004">
    <property type="protein sequence ID" value="TKJ40706.1"/>
    <property type="molecule type" value="Genomic_DNA"/>
</dbReference>
<proteinExistence type="predicted"/>
<protein>
    <submittedName>
        <fullName evidence="10">DNA-binding response regulator</fullName>
    </submittedName>
</protein>
<dbReference type="SMART" id="SM00382">
    <property type="entry name" value="AAA"/>
    <property type="match status" value="1"/>
</dbReference>
<dbReference type="PROSITE" id="PS00688">
    <property type="entry name" value="SIGMA54_INTERACT_3"/>
    <property type="match status" value="1"/>
</dbReference>
<dbReference type="InterPro" id="IPR003593">
    <property type="entry name" value="AAA+_ATPase"/>
</dbReference>
<dbReference type="Gene3D" id="1.10.8.60">
    <property type="match status" value="1"/>
</dbReference>
<dbReference type="Gene3D" id="3.40.50.2300">
    <property type="match status" value="1"/>
</dbReference>
<dbReference type="Pfam" id="PF25601">
    <property type="entry name" value="AAA_lid_14"/>
    <property type="match status" value="1"/>
</dbReference>
<dbReference type="Gene3D" id="1.10.10.60">
    <property type="entry name" value="Homeodomain-like"/>
    <property type="match status" value="1"/>
</dbReference>
<dbReference type="InterPro" id="IPR009057">
    <property type="entry name" value="Homeodomain-like_sf"/>
</dbReference>
<sequence length="482" mass="53999">MLLRYVINQVADMTIPNPSPHLLIADDDPEVLTLLSDIFDGNGYQATSVRWGNAAYKTLRAEQVDLLLTDLKMPDLDGFKLLELMQKEQPELPVLVITGSKSTQDAVRAIKQGAIDYVEKPFNVDNLLVTVQNALEVGRLRKESRLLAEELAKPYRFENIVGEDERMLGIYDLVQDVAGTNTSALIIGESGTGKELIAQAIHYNSSRNRRPLVKVNCVTLSESLLESELFGHEKGAFTGAIGTKKGLFEIADGGTLFLDEIGEMSLSTQVKLLQFLQDNTFRRVGGTQDLNVDVRVIAATNRDLKKMVDEGTYREDLYYRLHVFPIQMPPLRERGGDISKLARFFVQKFSQEMGKRIQGFKPDAMRLLEAHAWPGNVRELENAIERAVVLCKAEWVDEKILAFLDPEDSTLTFGSNFHIPRTDGPLQEQVDAFEKSVLEDVLSECNGNRSQAARKLAINRTTLLAKIKKYNLGDEVPELCEV</sequence>
<dbReference type="SUPFAM" id="SSF52540">
    <property type="entry name" value="P-loop containing nucleoside triphosphate hydrolases"/>
    <property type="match status" value="1"/>
</dbReference>
<keyword evidence="7" id="KW-0597">Phosphoprotein</keyword>
<dbReference type="GO" id="GO:0005524">
    <property type="term" value="F:ATP binding"/>
    <property type="evidence" value="ECO:0007669"/>
    <property type="project" value="UniProtKB-KW"/>
</dbReference>
<feature type="domain" description="Response regulatory" evidence="9">
    <location>
        <begin position="21"/>
        <end position="135"/>
    </location>
</feature>
<keyword evidence="2" id="KW-0067">ATP-binding</keyword>
<reference evidence="10 11" key="1">
    <citation type="submission" date="2017-06" db="EMBL/GenBank/DDBJ databases">
        <title>Novel microbial phyla capable of carbon fixation and sulfur reduction in deep-sea sediments.</title>
        <authorList>
            <person name="Huang J."/>
            <person name="Baker B."/>
            <person name="Wang Y."/>
        </authorList>
    </citation>
    <scope>NUCLEOTIDE SEQUENCE [LARGE SCALE GENOMIC DNA]</scope>
    <source>
        <strain evidence="10">B3_LCP</strain>
    </source>
</reference>
<dbReference type="PROSITE" id="PS50045">
    <property type="entry name" value="SIGMA54_INTERACT_4"/>
    <property type="match status" value="1"/>
</dbReference>
<dbReference type="Gene3D" id="3.40.50.300">
    <property type="entry name" value="P-loop containing nucleotide triphosphate hydrolases"/>
    <property type="match status" value="1"/>
</dbReference>
<dbReference type="PANTHER" id="PTHR32071:SF113">
    <property type="entry name" value="ALGINATE BIOSYNTHESIS TRANSCRIPTIONAL REGULATORY PROTEIN ALGB"/>
    <property type="match status" value="1"/>
</dbReference>
<dbReference type="Pfam" id="PF00158">
    <property type="entry name" value="Sigma54_activat"/>
    <property type="match status" value="1"/>
</dbReference>
<keyword evidence="5" id="KW-0010">Activator</keyword>
<dbReference type="GO" id="GO:0000160">
    <property type="term" value="P:phosphorelay signal transduction system"/>
    <property type="evidence" value="ECO:0007669"/>
    <property type="project" value="InterPro"/>
</dbReference>
<feature type="domain" description="Sigma-54 factor interaction" evidence="8">
    <location>
        <begin position="160"/>
        <end position="389"/>
    </location>
</feature>
<dbReference type="SUPFAM" id="SSF52172">
    <property type="entry name" value="CheY-like"/>
    <property type="match status" value="1"/>
</dbReference>
<dbReference type="InterPro" id="IPR002197">
    <property type="entry name" value="HTH_Fis"/>
</dbReference>
<gene>
    <name evidence="10" type="ORF">CEE37_07005</name>
</gene>
<evidence type="ECO:0000313" key="11">
    <source>
        <dbReference type="Proteomes" id="UP000319619"/>
    </source>
</evidence>
<dbReference type="PRINTS" id="PR01590">
    <property type="entry name" value="HTHFIS"/>
</dbReference>
<evidence type="ECO:0000256" key="7">
    <source>
        <dbReference type="PROSITE-ProRule" id="PRU00169"/>
    </source>
</evidence>
<dbReference type="CDD" id="cd00009">
    <property type="entry name" value="AAA"/>
    <property type="match status" value="1"/>
</dbReference>
<dbReference type="FunFam" id="3.40.50.300:FF:000006">
    <property type="entry name" value="DNA-binding transcriptional regulator NtrC"/>
    <property type="match status" value="1"/>
</dbReference>
<evidence type="ECO:0000256" key="1">
    <source>
        <dbReference type="ARBA" id="ARBA00022741"/>
    </source>
</evidence>
<keyword evidence="6" id="KW-0804">Transcription</keyword>
<evidence type="ECO:0000256" key="6">
    <source>
        <dbReference type="ARBA" id="ARBA00023163"/>
    </source>
</evidence>
<dbReference type="InterPro" id="IPR011006">
    <property type="entry name" value="CheY-like_superfamily"/>
</dbReference>
<feature type="modified residue" description="4-aspartylphosphate" evidence="7">
    <location>
        <position position="70"/>
    </location>
</feature>
<evidence type="ECO:0000259" key="9">
    <source>
        <dbReference type="PROSITE" id="PS50110"/>
    </source>
</evidence>
<dbReference type="Pfam" id="PF00072">
    <property type="entry name" value="Response_reg"/>
    <property type="match status" value="1"/>
</dbReference>
<dbReference type="InterPro" id="IPR002078">
    <property type="entry name" value="Sigma_54_int"/>
</dbReference>
<accession>A0A532V0G0</accession>
<keyword evidence="4 10" id="KW-0238">DNA-binding</keyword>
<evidence type="ECO:0000259" key="8">
    <source>
        <dbReference type="PROSITE" id="PS50045"/>
    </source>
</evidence>
<evidence type="ECO:0000313" key="10">
    <source>
        <dbReference type="EMBL" id="TKJ40706.1"/>
    </source>
</evidence>
<dbReference type="PANTHER" id="PTHR32071">
    <property type="entry name" value="TRANSCRIPTIONAL REGULATORY PROTEIN"/>
    <property type="match status" value="1"/>
</dbReference>
<keyword evidence="1" id="KW-0547">Nucleotide-binding</keyword>
<dbReference type="Pfam" id="PF02954">
    <property type="entry name" value="HTH_8"/>
    <property type="match status" value="1"/>
</dbReference>
<evidence type="ECO:0000256" key="3">
    <source>
        <dbReference type="ARBA" id="ARBA00023015"/>
    </source>
</evidence>
<dbReference type="InterPro" id="IPR027417">
    <property type="entry name" value="P-loop_NTPase"/>
</dbReference>
<dbReference type="GO" id="GO:0043565">
    <property type="term" value="F:sequence-specific DNA binding"/>
    <property type="evidence" value="ECO:0007669"/>
    <property type="project" value="InterPro"/>
</dbReference>
<dbReference type="GO" id="GO:0006355">
    <property type="term" value="P:regulation of DNA-templated transcription"/>
    <property type="evidence" value="ECO:0007669"/>
    <property type="project" value="InterPro"/>
</dbReference>
<dbReference type="PROSITE" id="PS00676">
    <property type="entry name" value="SIGMA54_INTERACT_2"/>
    <property type="match status" value="1"/>
</dbReference>
<comment type="caution">
    <text evidence="10">The sequence shown here is derived from an EMBL/GenBank/DDBJ whole genome shotgun (WGS) entry which is preliminary data.</text>
</comment>
<evidence type="ECO:0000256" key="5">
    <source>
        <dbReference type="ARBA" id="ARBA00023159"/>
    </source>
</evidence>
<dbReference type="SMART" id="SM00448">
    <property type="entry name" value="REC"/>
    <property type="match status" value="1"/>
</dbReference>
<dbReference type="InterPro" id="IPR001789">
    <property type="entry name" value="Sig_transdc_resp-reg_receiver"/>
</dbReference>
<dbReference type="Proteomes" id="UP000319619">
    <property type="component" value="Unassembled WGS sequence"/>
</dbReference>